<sequence length="161" mass="18143">MGVTTSLIAREWTDRCLARADRRAVVFIAVAVASFGVLCLVAAWLDSKWVFALTPLCVEFAVPGLRHFCARRRVRALSAAYPWERVAVAFVPGRARVGWQSYLETDRSDRTFLRLPALPERVRDHLRRTGEVWMAGPDEHGRAAVLTRGKPFLTLGRVVVR</sequence>
<organism evidence="2 3">
    <name type="scientific">Saccharothrix coeruleofusca</name>
    <dbReference type="NCBI Taxonomy" id="33919"/>
    <lineage>
        <taxon>Bacteria</taxon>
        <taxon>Bacillati</taxon>
        <taxon>Actinomycetota</taxon>
        <taxon>Actinomycetes</taxon>
        <taxon>Pseudonocardiales</taxon>
        <taxon>Pseudonocardiaceae</taxon>
        <taxon>Saccharothrix</taxon>
    </lineage>
</organism>
<keyword evidence="3" id="KW-1185">Reference proteome</keyword>
<protein>
    <submittedName>
        <fullName evidence="2">Uncharacterized protein</fullName>
    </submittedName>
</protein>
<dbReference type="Proteomes" id="UP000639606">
    <property type="component" value="Unassembled WGS sequence"/>
</dbReference>
<dbReference type="AlphaFoldDB" id="A0A918AHR4"/>
<reference evidence="2" key="1">
    <citation type="journal article" date="2014" name="Int. J. Syst. Evol. Microbiol.">
        <title>Complete genome sequence of Corynebacterium casei LMG S-19264T (=DSM 44701T), isolated from a smear-ripened cheese.</title>
        <authorList>
            <consortium name="US DOE Joint Genome Institute (JGI-PGF)"/>
            <person name="Walter F."/>
            <person name="Albersmeier A."/>
            <person name="Kalinowski J."/>
            <person name="Ruckert C."/>
        </authorList>
    </citation>
    <scope>NUCLEOTIDE SEQUENCE</scope>
    <source>
        <strain evidence="2">JCM 3313</strain>
    </source>
</reference>
<evidence type="ECO:0000256" key="1">
    <source>
        <dbReference type="SAM" id="Phobius"/>
    </source>
</evidence>
<reference evidence="2" key="2">
    <citation type="submission" date="2020-09" db="EMBL/GenBank/DDBJ databases">
        <authorList>
            <person name="Sun Q."/>
            <person name="Ohkuma M."/>
        </authorList>
    </citation>
    <scope>NUCLEOTIDE SEQUENCE</scope>
    <source>
        <strain evidence="2">JCM 3313</strain>
    </source>
</reference>
<evidence type="ECO:0000313" key="2">
    <source>
        <dbReference type="EMBL" id="GGP37451.1"/>
    </source>
</evidence>
<evidence type="ECO:0000313" key="3">
    <source>
        <dbReference type="Proteomes" id="UP000639606"/>
    </source>
</evidence>
<keyword evidence="1" id="KW-1133">Transmembrane helix</keyword>
<gene>
    <name evidence="2" type="ORF">GCM10010185_06020</name>
</gene>
<proteinExistence type="predicted"/>
<dbReference type="EMBL" id="BMRG01000001">
    <property type="protein sequence ID" value="GGP37451.1"/>
    <property type="molecule type" value="Genomic_DNA"/>
</dbReference>
<keyword evidence="1" id="KW-0812">Transmembrane</keyword>
<name>A0A918AHR4_9PSEU</name>
<feature type="transmembrane region" description="Helical" evidence="1">
    <location>
        <begin position="24"/>
        <end position="43"/>
    </location>
</feature>
<accession>A0A918AHR4</accession>
<comment type="caution">
    <text evidence="2">The sequence shown here is derived from an EMBL/GenBank/DDBJ whole genome shotgun (WGS) entry which is preliminary data.</text>
</comment>
<keyword evidence="1" id="KW-0472">Membrane</keyword>
<feature type="transmembrane region" description="Helical" evidence="1">
    <location>
        <begin position="49"/>
        <end position="69"/>
    </location>
</feature>